<feature type="region of interest" description="Disordered" evidence="1">
    <location>
        <begin position="212"/>
        <end position="252"/>
    </location>
</feature>
<name>A0A6P8EUU6_CLUHA</name>
<keyword evidence="3" id="KW-0732">Signal</keyword>
<feature type="compositionally biased region" description="Low complexity" evidence="1">
    <location>
        <begin position="212"/>
        <end position="225"/>
    </location>
</feature>
<feature type="compositionally biased region" description="Polar residues" evidence="1">
    <location>
        <begin position="34"/>
        <end position="71"/>
    </location>
</feature>
<feature type="transmembrane region" description="Helical" evidence="2">
    <location>
        <begin position="147"/>
        <end position="168"/>
    </location>
</feature>
<keyword evidence="2" id="KW-1133">Transmembrane helix</keyword>
<keyword evidence="2" id="KW-0472">Membrane</keyword>
<dbReference type="OrthoDB" id="8961221at2759"/>
<dbReference type="RefSeq" id="XP_031415941.1">
    <property type="nucleotide sequence ID" value="XM_031560081.1"/>
</dbReference>
<dbReference type="AlphaFoldDB" id="A0A6P8EUU6"/>
<sequence>MNTMERLVALCTCLLLLPGVLVNIECPDVSLGTTRASPGITSSNITTGLNSTTTGPMNAMPMNTTKPQGPDTNQTTTNNSSTTPGTITRNSTTPPRPPSNTTAPRDLTSTTRQTPTSTILTTQGGTTKTTKTPQTTKPVPVSGGSKAGYVLFFVIILVAVILLIICCLKKNKSRRYSVDLRNKHEDAVIPLSAVEADAVFDATPEKEMATFTAPETEPAALAPDPAGDPEPEKGETASGSREPLVSKQKPEKMDMVDLNGTEAAISTKTSMESLEDQLNDNNSNNYCTRANGGPAVGIVSKGGFYEILQSDPF</sequence>
<proteinExistence type="predicted"/>
<feature type="chain" id="PRO_5027969697" evidence="3">
    <location>
        <begin position="23"/>
        <end position="313"/>
    </location>
</feature>
<feature type="signal peptide" evidence="3">
    <location>
        <begin position="1"/>
        <end position="22"/>
    </location>
</feature>
<evidence type="ECO:0000256" key="1">
    <source>
        <dbReference type="SAM" id="MobiDB-lite"/>
    </source>
</evidence>
<evidence type="ECO:0000256" key="2">
    <source>
        <dbReference type="SAM" id="Phobius"/>
    </source>
</evidence>
<evidence type="ECO:0000313" key="5">
    <source>
        <dbReference type="RefSeq" id="XP_031415941.1"/>
    </source>
</evidence>
<accession>A0A6P8EUU6</accession>
<protein>
    <submittedName>
        <fullName evidence="5">Protein let-653 isoform X1</fullName>
    </submittedName>
</protein>
<keyword evidence="4" id="KW-1185">Reference proteome</keyword>
<organism evidence="4 5">
    <name type="scientific">Clupea harengus</name>
    <name type="common">Atlantic herring</name>
    <dbReference type="NCBI Taxonomy" id="7950"/>
    <lineage>
        <taxon>Eukaryota</taxon>
        <taxon>Metazoa</taxon>
        <taxon>Chordata</taxon>
        <taxon>Craniata</taxon>
        <taxon>Vertebrata</taxon>
        <taxon>Euteleostomi</taxon>
        <taxon>Actinopterygii</taxon>
        <taxon>Neopterygii</taxon>
        <taxon>Teleostei</taxon>
        <taxon>Clupei</taxon>
        <taxon>Clupeiformes</taxon>
        <taxon>Clupeoidei</taxon>
        <taxon>Clupeidae</taxon>
        <taxon>Clupea</taxon>
    </lineage>
</organism>
<keyword evidence="2" id="KW-0812">Transmembrane</keyword>
<dbReference type="GeneID" id="116218425"/>
<reference evidence="5" key="1">
    <citation type="submission" date="2025-08" db="UniProtKB">
        <authorList>
            <consortium name="RefSeq"/>
        </authorList>
    </citation>
    <scope>IDENTIFICATION</scope>
</reference>
<evidence type="ECO:0000256" key="3">
    <source>
        <dbReference type="SAM" id="SignalP"/>
    </source>
</evidence>
<feature type="region of interest" description="Disordered" evidence="1">
    <location>
        <begin position="34"/>
        <end position="142"/>
    </location>
</feature>
<feature type="compositionally biased region" description="Low complexity" evidence="1">
    <location>
        <begin position="72"/>
        <end position="138"/>
    </location>
</feature>
<dbReference type="KEGG" id="char:116218425"/>
<dbReference type="Proteomes" id="UP000515152">
    <property type="component" value="Chromosome 22"/>
</dbReference>
<gene>
    <name evidence="5" type="primary">si:dkey-27h10.2</name>
</gene>
<evidence type="ECO:0000313" key="4">
    <source>
        <dbReference type="Proteomes" id="UP000515152"/>
    </source>
</evidence>